<dbReference type="Proteomes" id="UP000887565">
    <property type="component" value="Unplaced"/>
</dbReference>
<protein>
    <submittedName>
        <fullName evidence="2">Reverse transcriptase domain-containing protein</fullName>
    </submittedName>
</protein>
<organism evidence="1 2">
    <name type="scientific">Romanomermis culicivorax</name>
    <name type="common">Nematode worm</name>
    <dbReference type="NCBI Taxonomy" id="13658"/>
    <lineage>
        <taxon>Eukaryota</taxon>
        <taxon>Metazoa</taxon>
        <taxon>Ecdysozoa</taxon>
        <taxon>Nematoda</taxon>
        <taxon>Enoplea</taxon>
        <taxon>Dorylaimia</taxon>
        <taxon>Mermithida</taxon>
        <taxon>Mermithoidea</taxon>
        <taxon>Mermithidae</taxon>
        <taxon>Romanomermis</taxon>
    </lineage>
</organism>
<evidence type="ECO:0000313" key="1">
    <source>
        <dbReference type="Proteomes" id="UP000887565"/>
    </source>
</evidence>
<proteinExistence type="predicted"/>
<accession>A0A915J6U5</accession>
<sequence length="66" mass="7871">MQKMTLMMLKILVEENAVWILEDISKAFLFLMKNERKFLFHPLSWLTLGRILERGKKGESDDNDEE</sequence>
<name>A0A915J6U5_ROMCU</name>
<keyword evidence="1" id="KW-1185">Reference proteome</keyword>
<reference evidence="2" key="1">
    <citation type="submission" date="2022-11" db="UniProtKB">
        <authorList>
            <consortium name="WormBaseParasite"/>
        </authorList>
    </citation>
    <scope>IDENTIFICATION</scope>
</reference>
<dbReference type="AlphaFoldDB" id="A0A915J6U5"/>
<dbReference type="WBParaSite" id="nRc.2.0.1.t21458-RA">
    <property type="protein sequence ID" value="nRc.2.0.1.t21458-RA"/>
    <property type="gene ID" value="nRc.2.0.1.g21458"/>
</dbReference>
<evidence type="ECO:0000313" key="2">
    <source>
        <dbReference type="WBParaSite" id="nRc.2.0.1.t21458-RA"/>
    </source>
</evidence>